<dbReference type="InterPro" id="IPR000873">
    <property type="entry name" value="AMP-dep_synth/lig_dom"/>
</dbReference>
<dbReference type="CDD" id="cd19531">
    <property type="entry name" value="LCL_NRPS-like"/>
    <property type="match status" value="1"/>
</dbReference>
<dbReference type="Gene3D" id="2.30.38.10">
    <property type="entry name" value="Luciferase, Domain 3"/>
    <property type="match status" value="1"/>
</dbReference>
<gene>
    <name evidence="6" type="ORF">ITX44_33250</name>
</gene>
<evidence type="ECO:0000313" key="7">
    <source>
        <dbReference type="Proteomes" id="UP000749040"/>
    </source>
</evidence>
<dbReference type="CDD" id="cd17646">
    <property type="entry name" value="A_NRPS_AB3403-like"/>
    <property type="match status" value="1"/>
</dbReference>
<reference evidence="6 7" key="1">
    <citation type="submission" date="2021-01" db="EMBL/GenBank/DDBJ databases">
        <title>Streptomyces acididurans sp. nov., isolated from a peat swamp forest soil.</title>
        <authorList>
            <person name="Chantavorakit T."/>
            <person name="Duangmal K."/>
        </authorList>
    </citation>
    <scope>NUCLEOTIDE SEQUENCE [LARGE SCALE GENOMIC DNA]</scope>
    <source>
        <strain evidence="6 7">KK5PA1</strain>
    </source>
</reference>
<feature type="region of interest" description="Disordered" evidence="4">
    <location>
        <begin position="1072"/>
        <end position="1110"/>
    </location>
</feature>
<accession>A0ABS2U495</accession>
<dbReference type="InterPro" id="IPR009081">
    <property type="entry name" value="PP-bd_ACP"/>
</dbReference>
<proteinExistence type="predicted"/>
<dbReference type="Gene3D" id="3.30.300.30">
    <property type="match status" value="1"/>
</dbReference>
<feature type="compositionally biased region" description="Basic and acidic residues" evidence="4">
    <location>
        <begin position="1098"/>
        <end position="1110"/>
    </location>
</feature>
<keyword evidence="3" id="KW-0597">Phosphoprotein</keyword>
<dbReference type="PANTHER" id="PTHR45527">
    <property type="entry name" value="NONRIBOSOMAL PEPTIDE SYNTHETASE"/>
    <property type="match status" value="1"/>
</dbReference>
<organism evidence="6 7">
    <name type="scientific">Actinacidiphila acididurans</name>
    <dbReference type="NCBI Taxonomy" id="2784346"/>
    <lineage>
        <taxon>Bacteria</taxon>
        <taxon>Bacillati</taxon>
        <taxon>Actinomycetota</taxon>
        <taxon>Actinomycetes</taxon>
        <taxon>Kitasatosporales</taxon>
        <taxon>Streptomycetaceae</taxon>
        <taxon>Actinacidiphila</taxon>
    </lineage>
</organism>
<protein>
    <submittedName>
        <fullName evidence="6">Amino acid adenylation domain-containing protein</fullName>
    </submittedName>
</protein>
<dbReference type="Pfam" id="PF00668">
    <property type="entry name" value="Condensation"/>
    <property type="match status" value="1"/>
</dbReference>
<feature type="region of interest" description="Disordered" evidence="4">
    <location>
        <begin position="973"/>
        <end position="994"/>
    </location>
</feature>
<dbReference type="InterPro" id="IPR025110">
    <property type="entry name" value="AMP-bd_C"/>
</dbReference>
<dbReference type="Gene3D" id="3.40.50.1820">
    <property type="entry name" value="alpha/beta hydrolase"/>
    <property type="match status" value="1"/>
</dbReference>
<evidence type="ECO:0000256" key="1">
    <source>
        <dbReference type="ARBA" id="ARBA00001957"/>
    </source>
</evidence>
<dbReference type="PANTHER" id="PTHR45527:SF1">
    <property type="entry name" value="FATTY ACID SYNTHASE"/>
    <property type="match status" value="1"/>
</dbReference>
<evidence type="ECO:0000256" key="2">
    <source>
        <dbReference type="ARBA" id="ARBA00022450"/>
    </source>
</evidence>
<dbReference type="PROSITE" id="PS50075">
    <property type="entry name" value="CARRIER"/>
    <property type="match status" value="1"/>
</dbReference>
<comment type="caution">
    <text evidence="6">The sequence shown here is derived from an EMBL/GenBank/DDBJ whole genome shotgun (WGS) entry which is preliminary data.</text>
</comment>
<evidence type="ECO:0000256" key="3">
    <source>
        <dbReference type="ARBA" id="ARBA00022553"/>
    </source>
</evidence>
<dbReference type="SUPFAM" id="SSF52777">
    <property type="entry name" value="CoA-dependent acyltransferases"/>
    <property type="match status" value="2"/>
</dbReference>
<dbReference type="Gene3D" id="3.30.559.30">
    <property type="entry name" value="Nonribosomal peptide synthetase, condensation domain"/>
    <property type="match status" value="1"/>
</dbReference>
<dbReference type="SMART" id="SM00823">
    <property type="entry name" value="PKS_PP"/>
    <property type="match status" value="1"/>
</dbReference>
<comment type="cofactor">
    <cofactor evidence="1">
        <name>pantetheine 4'-phosphate</name>
        <dbReference type="ChEBI" id="CHEBI:47942"/>
    </cofactor>
</comment>
<dbReference type="SUPFAM" id="SSF47336">
    <property type="entry name" value="ACP-like"/>
    <property type="match status" value="1"/>
</dbReference>
<dbReference type="Pfam" id="PF13193">
    <property type="entry name" value="AMP-binding_C"/>
    <property type="match status" value="1"/>
</dbReference>
<dbReference type="EMBL" id="JADKYB010000024">
    <property type="protein sequence ID" value="MBM9509330.1"/>
    <property type="molecule type" value="Genomic_DNA"/>
</dbReference>
<dbReference type="Pfam" id="PF00550">
    <property type="entry name" value="PP-binding"/>
    <property type="match status" value="1"/>
</dbReference>
<dbReference type="Pfam" id="PF00501">
    <property type="entry name" value="AMP-binding"/>
    <property type="match status" value="1"/>
</dbReference>
<feature type="domain" description="Carrier" evidence="5">
    <location>
        <begin position="997"/>
        <end position="1072"/>
    </location>
</feature>
<dbReference type="InterPro" id="IPR001242">
    <property type="entry name" value="Condensation_dom"/>
</dbReference>
<dbReference type="InterPro" id="IPR045851">
    <property type="entry name" value="AMP-bd_C_sf"/>
</dbReference>
<dbReference type="SUPFAM" id="SSF56801">
    <property type="entry name" value="Acetyl-CoA synthetase-like"/>
    <property type="match status" value="1"/>
</dbReference>
<evidence type="ECO:0000313" key="6">
    <source>
        <dbReference type="EMBL" id="MBM9509330.1"/>
    </source>
</evidence>
<dbReference type="InterPro" id="IPR020845">
    <property type="entry name" value="AMP-binding_CS"/>
</dbReference>
<keyword evidence="7" id="KW-1185">Reference proteome</keyword>
<evidence type="ECO:0000259" key="5">
    <source>
        <dbReference type="PROSITE" id="PS50075"/>
    </source>
</evidence>
<dbReference type="InterPro" id="IPR036736">
    <property type="entry name" value="ACP-like_sf"/>
</dbReference>
<keyword evidence="2" id="KW-0596">Phosphopantetheine</keyword>
<dbReference type="InterPro" id="IPR029058">
    <property type="entry name" value="AB_hydrolase_fold"/>
</dbReference>
<dbReference type="InterPro" id="IPR020806">
    <property type="entry name" value="PKS_PP-bd"/>
</dbReference>
<dbReference type="Proteomes" id="UP000749040">
    <property type="component" value="Unassembled WGS sequence"/>
</dbReference>
<dbReference type="Gene3D" id="3.30.559.10">
    <property type="entry name" value="Chloramphenicol acetyltransferase-like domain"/>
    <property type="match status" value="1"/>
</dbReference>
<dbReference type="InterPro" id="IPR023213">
    <property type="entry name" value="CAT-like_dom_sf"/>
</dbReference>
<dbReference type="InterPro" id="IPR010071">
    <property type="entry name" value="AA_adenyl_dom"/>
</dbReference>
<sequence length="1110" mass="121320">MTDDDLARRLAALTPEQRARFDALLAERAPAEDTFPLAVLQRGTWFLEQLRPRNPGYIVPGAVRIEGPLDTGRLRAAVGEIVRRHEALRTTFELRDGAPVQVVHRHLDVDIPETDLGGPAYTDADRRKWIDDALAEPFDIDTGPLIRARLLHTGPQECVLVVATHHLVSDRWSTEVFLGELSELYEAFTAGRPSPLPGLPIQYGDFAVWQQQQLDGGGWQQDLAYWREHLAGAPLVLDLPADRPRPTVQGFNGGSVPVDLPPALIRELAALAGRHGATPYMALLAVFEILLHRWSGQDDLVVGVPSALRARAELEPLIGYFVNTLPIRGDLSGDPDFEQVLTRVRDACLGAYAHQDVPFELIVADLNIPRDLSRPPVYQVSFSYGREPVPALAAAGARLTRLPVRSEGARFDLELQAFDTDGGVTGWFEYDRDLFDESTVVRLAGHFHRLVEQVVARPGTPIGDLDLLSVDERHRVVTEWNATAHRWPDGLVHSHVEEQVRRTPEAQAVRFAGTSLSYAELNERANRLAHLLRGRGVGRDVLVGVAMERSPDLVVALLAVMKAGGAYVPLDPDLPPARLAAIAEDARPAVVLTHGATAGRLPVLDCPVLRMADIGAELAAQSPADPGVAVDGEDLAYVIFTSGSTGRPKGVMNVHAALRNRLLWMQDAYGLDATDRVLQKTPFSFDVSVWEFFWPLMTGATLVVARPGGHRDSGYLADTIAAERITTVHFVPSMLRLFLAEPPEKSAGLRRVFCSGEELPRALHDRFLDLHRAELHNLYGPTEAAIDVTAWHCRPGADPRPVPIGHPIANVRIYVLDRHGRPVPAGVPGELCIGGRGLARGYLNRPDLTAERFTDDPFVPGARIYRTGDLARHRADGALEFLGRLDHQVKLRGQRIEPGEIEAVLARHGTVREAVVVAREHAPGDVRLAAYVTAAGTAAPVSGDLAAHLRAYLPEYMVPASFTVLDALPLTPSGKTDRKALPEPRTDRTGPGSRFVAPKDGLEHALAEMWRGLLGVERVGVRDNFFDLGGHSLLMAEFRTALAAGLGHELTMVELFQHPTVGSLAAYLGGSRTGPGTAADGARQRAENRRQSRNRRQQAAERRAASRGDR</sequence>
<dbReference type="RefSeq" id="WP_205362238.1">
    <property type="nucleotide sequence ID" value="NZ_JADKYB010000024.1"/>
</dbReference>
<feature type="compositionally biased region" description="Basic and acidic residues" evidence="4">
    <location>
        <begin position="975"/>
        <end position="988"/>
    </location>
</feature>
<dbReference type="Gene3D" id="3.40.50.980">
    <property type="match status" value="2"/>
</dbReference>
<dbReference type="NCBIfam" id="TIGR01733">
    <property type="entry name" value="AA-adenyl-dom"/>
    <property type="match status" value="1"/>
</dbReference>
<dbReference type="PROSITE" id="PS00455">
    <property type="entry name" value="AMP_BINDING"/>
    <property type="match status" value="1"/>
</dbReference>
<name>A0ABS2U495_9ACTN</name>
<evidence type="ECO:0000256" key="4">
    <source>
        <dbReference type="SAM" id="MobiDB-lite"/>
    </source>
</evidence>